<evidence type="ECO:0000256" key="1">
    <source>
        <dbReference type="SAM" id="MobiDB-lite"/>
    </source>
</evidence>
<evidence type="ECO:0000313" key="3">
    <source>
        <dbReference type="Proteomes" id="UP000317982"/>
    </source>
</evidence>
<name>A0A545ANF9_9ACTN</name>
<organism evidence="2 3">
    <name type="scientific">Cryptosporangium phraense</name>
    <dbReference type="NCBI Taxonomy" id="2593070"/>
    <lineage>
        <taxon>Bacteria</taxon>
        <taxon>Bacillati</taxon>
        <taxon>Actinomycetota</taxon>
        <taxon>Actinomycetes</taxon>
        <taxon>Cryptosporangiales</taxon>
        <taxon>Cryptosporangiaceae</taxon>
        <taxon>Cryptosporangium</taxon>
    </lineage>
</organism>
<dbReference type="Proteomes" id="UP000317982">
    <property type="component" value="Unassembled WGS sequence"/>
</dbReference>
<dbReference type="EMBL" id="VIRS01000016">
    <property type="protein sequence ID" value="TQS42826.1"/>
    <property type="molecule type" value="Genomic_DNA"/>
</dbReference>
<keyword evidence="3" id="KW-1185">Reference proteome</keyword>
<feature type="compositionally biased region" description="Polar residues" evidence="1">
    <location>
        <begin position="67"/>
        <end position="79"/>
    </location>
</feature>
<proteinExistence type="predicted"/>
<sequence>MSTGERTARQIAPDRPSLDSPPRPSPGEVPLRAGTCTGPSLPAPRPTRSPQLGRAPGALGQGIAESPATQQTAAFPSSPTLLSFPEREVSSVMSIRLWFRLDEVLPLAEHAAACFDHRAPIAPLPEQAGRRPALIWDGRGQIDQLYSNGLPGWYVPFGFPYTAAASTWQHANTGERGTPAGAGRDTAVLLLDVPGQQPPLLERLRAARDSGVFWVALTTADGPVLGSDAVSFAEQRGDLAPPHAQWMPSTVRIDEPWTAAYPALTPIGYTTSNGDTIPRFDRTTVERMVTDFAAAHDNPDRNTDLMPGERPRLSFYEPGVLVIAQETDDGTDTPRLRVTDILTPDADGLYAVGAHQWAWEQAPGPEGTVR</sequence>
<accession>A0A545ANF9</accession>
<gene>
    <name evidence="2" type="ORF">FL583_22505</name>
</gene>
<dbReference type="InParanoid" id="A0A545ANF9"/>
<feature type="region of interest" description="Disordered" evidence="1">
    <location>
        <begin position="1"/>
        <end position="79"/>
    </location>
</feature>
<comment type="caution">
    <text evidence="2">The sequence shown here is derived from an EMBL/GenBank/DDBJ whole genome shotgun (WGS) entry which is preliminary data.</text>
</comment>
<dbReference type="AlphaFoldDB" id="A0A545ANF9"/>
<dbReference type="RefSeq" id="WP_170323819.1">
    <property type="nucleotide sequence ID" value="NZ_VIRS01000016.1"/>
</dbReference>
<reference evidence="2 3" key="1">
    <citation type="submission" date="2019-07" db="EMBL/GenBank/DDBJ databases">
        <title>Cryptosporangium phraense sp. nov., isolated from plant litter.</title>
        <authorList>
            <person name="Suriyachadkun C."/>
        </authorList>
    </citation>
    <scope>NUCLEOTIDE SEQUENCE [LARGE SCALE GENOMIC DNA]</scope>
    <source>
        <strain evidence="2 3">A-T 5661</strain>
    </source>
</reference>
<protein>
    <submittedName>
        <fullName evidence="2">Uncharacterized protein</fullName>
    </submittedName>
</protein>
<evidence type="ECO:0000313" key="2">
    <source>
        <dbReference type="EMBL" id="TQS42826.1"/>
    </source>
</evidence>